<dbReference type="PANTHER" id="PTHR43649">
    <property type="entry name" value="ARABINOSE-BINDING PROTEIN-RELATED"/>
    <property type="match status" value="1"/>
</dbReference>
<dbReference type="PANTHER" id="PTHR43649:SF14">
    <property type="entry name" value="BLR3389 PROTEIN"/>
    <property type="match status" value="1"/>
</dbReference>
<dbReference type="InterPro" id="IPR006059">
    <property type="entry name" value="SBP"/>
</dbReference>
<name>A0ABX1ZF19_9BACL</name>
<comment type="caution">
    <text evidence="2">The sequence shown here is derived from an EMBL/GenBank/DDBJ whole genome shotgun (WGS) entry which is preliminary data.</text>
</comment>
<dbReference type="EMBL" id="WHNZ01000007">
    <property type="protein sequence ID" value="NOU98666.1"/>
    <property type="molecule type" value="Genomic_DNA"/>
</dbReference>
<evidence type="ECO:0000256" key="1">
    <source>
        <dbReference type="SAM" id="SignalP"/>
    </source>
</evidence>
<evidence type="ECO:0000313" key="2">
    <source>
        <dbReference type="EMBL" id="NOU98666.1"/>
    </source>
</evidence>
<dbReference type="PROSITE" id="PS51257">
    <property type="entry name" value="PROKAR_LIPOPROTEIN"/>
    <property type="match status" value="1"/>
</dbReference>
<proteinExistence type="predicted"/>
<feature type="chain" id="PRO_5045224984" evidence="1">
    <location>
        <begin position="24"/>
        <end position="444"/>
    </location>
</feature>
<dbReference type="RefSeq" id="WP_171681547.1">
    <property type="nucleotide sequence ID" value="NZ_WHNZ01000007.1"/>
</dbReference>
<reference evidence="2 3" key="1">
    <citation type="submission" date="2019-10" db="EMBL/GenBank/DDBJ databases">
        <title>Description of Paenibacillus pedi sp. nov.</title>
        <authorList>
            <person name="Carlier A."/>
            <person name="Qi S."/>
        </authorList>
    </citation>
    <scope>NUCLEOTIDE SEQUENCE [LARGE SCALE GENOMIC DNA]</scope>
    <source>
        <strain evidence="2 3">LMG 31457</strain>
    </source>
</reference>
<gene>
    <name evidence="2" type="ORF">GC097_01315</name>
</gene>
<keyword evidence="3" id="KW-1185">Reference proteome</keyword>
<dbReference type="SUPFAM" id="SSF53850">
    <property type="entry name" value="Periplasmic binding protein-like II"/>
    <property type="match status" value="1"/>
</dbReference>
<keyword evidence="1" id="KW-0732">Signal</keyword>
<dbReference type="Gene3D" id="3.40.190.10">
    <property type="entry name" value="Periplasmic binding protein-like II"/>
    <property type="match status" value="2"/>
</dbReference>
<dbReference type="Pfam" id="PF01547">
    <property type="entry name" value="SBP_bac_1"/>
    <property type="match status" value="1"/>
</dbReference>
<feature type="signal peptide" evidence="1">
    <location>
        <begin position="1"/>
        <end position="23"/>
    </location>
</feature>
<dbReference type="Proteomes" id="UP000618579">
    <property type="component" value="Unassembled WGS sequence"/>
</dbReference>
<organism evidence="2 3">
    <name type="scientific">Paenibacillus planticolens</name>
    <dbReference type="NCBI Taxonomy" id="2654976"/>
    <lineage>
        <taxon>Bacteria</taxon>
        <taxon>Bacillati</taxon>
        <taxon>Bacillota</taxon>
        <taxon>Bacilli</taxon>
        <taxon>Bacillales</taxon>
        <taxon>Paenibacillaceae</taxon>
        <taxon>Paenibacillus</taxon>
    </lineage>
</organism>
<evidence type="ECO:0000313" key="3">
    <source>
        <dbReference type="Proteomes" id="UP000618579"/>
    </source>
</evidence>
<dbReference type="InterPro" id="IPR050490">
    <property type="entry name" value="Bact_solute-bd_prot1"/>
</dbReference>
<sequence>MLRARGKAKPGILKTMTMLTLTAAVAVSLTGCGKPDGNASATPNAQKPVTLKMMHNWTNPNVDNEIFKARIKQFQDENKNITIEVEEVPSNQYPTKLQTQATGRTLPDMAVFQPRAALRPYVEAGLLMPIDEILDNWKDILPKEALEAYSINGKHYAVPAKLTYADVIYYNKELLAQVGYKEFPKTYTEFVNMVKKLKAANITPIVVGNKDRWPLQSSFMSIITDRIAGTGYLEKAAAGEAKFTDPDFVKSLGVIEELTNLGAFNQDINTIDTVQEQNYFLQGKAAMSMTTSTIDAKYRQTNDNGANIGIALFPQVEGGKGNPQTSSGNYQFGLALNADLEKDKDKKAAAYKFLKFFYSNDLYKDLNAKGIIVPAKMELASSANNYMKEMVELNSKGTTTIIDQTLATSVNESLQNGLQAILTKQKTSAQIAEEIQSVQNKLKK</sequence>
<protein>
    <submittedName>
        <fullName evidence="2">Extracellular solute-binding protein</fullName>
    </submittedName>
</protein>
<accession>A0ABX1ZF19</accession>